<feature type="non-terminal residue" evidence="3">
    <location>
        <position position="1"/>
    </location>
</feature>
<dbReference type="InterPro" id="IPR036047">
    <property type="entry name" value="F-box-like_dom_sf"/>
</dbReference>
<evidence type="ECO:0000313" key="4">
    <source>
        <dbReference type="Proteomes" id="UP000030746"/>
    </source>
</evidence>
<dbReference type="PROSITE" id="PS50181">
    <property type="entry name" value="FBOX"/>
    <property type="match status" value="1"/>
</dbReference>
<reference evidence="3 4" key="1">
    <citation type="journal article" date="2013" name="Nature">
        <title>Insights into bilaterian evolution from three spiralian genomes.</title>
        <authorList>
            <person name="Simakov O."/>
            <person name="Marletaz F."/>
            <person name="Cho S.J."/>
            <person name="Edsinger-Gonzales E."/>
            <person name="Havlak P."/>
            <person name="Hellsten U."/>
            <person name="Kuo D.H."/>
            <person name="Larsson T."/>
            <person name="Lv J."/>
            <person name="Arendt D."/>
            <person name="Savage R."/>
            <person name="Osoegawa K."/>
            <person name="de Jong P."/>
            <person name="Grimwood J."/>
            <person name="Chapman J.A."/>
            <person name="Shapiro H."/>
            <person name="Aerts A."/>
            <person name="Otillar R.P."/>
            <person name="Terry A.Y."/>
            <person name="Boore J.L."/>
            <person name="Grigoriev I.V."/>
            <person name="Lindberg D.R."/>
            <person name="Seaver E.C."/>
            <person name="Weisblat D.A."/>
            <person name="Putnam N.H."/>
            <person name="Rokhsar D.S."/>
        </authorList>
    </citation>
    <scope>NUCLEOTIDE SEQUENCE [LARGE SCALE GENOMIC DNA]</scope>
</reference>
<keyword evidence="1" id="KW-0853">WD repeat</keyword>
<dbReference type="PANTHER" id="PTHR20995">
    <property type="entry name" value="F-BOX/WD REPEAT-CONTAINING PROTEIN 5"/>
    <property type="match status" value="1"/>
</dbReference>
<dbReference type="GO" id="GO:0019005">
    <property type="term" value="C:SCF ubiquitin ligase complex"/>
    <property type="evidence" value="ECO:0007669"/>
    <property type="project" value="InterPro"/>
</dbReference>
<dbReference type="Gene3D" id="1.20.1280.50">
    <property type="match status" value="1"/>
</dbReference>
<feature type="non-terminal residue" evidence="3">
    <location>
        <position position="544"/>
    </location>
</feature>
<dbReference type="InterPro" id="IPR036322">
    <property type="entry name" value="WD40_repeat_dom_sf"/>
</dbReference>
<dbReference type="PANTHER" id="PTHR20995:SF17">
    <property type="entry name" value="F-BOX_WD REPEAT-CONTAINING PROTEIN 5"/>
    <property type="match status" value="1"/>
</dbReference>
<name>V4AYT1_LOTGI</name>
<dbReference type="SUPFAM" id="SSF81383">
    <property type="entry name" value="F-box domain"/>
    <property type="match status" value="1"/>
</dbReference>
<dbReference type="Gene3D" id="2.130.10.10">
    <property type="entry name" value="YVTN repeat-like/Quinoprotein amine dehydrogenase"/>
    <property type="match status" value="2"/>
</dbReference>
<feature type="domain" description="F-box" evidence="2">
    <location>
        <begin position="1"/>
        <end position="42"/>
    </location>
</feature>
<proteinExistence type="predicted"/>
<dbReference type="InterPro" id="IPR015943">
    <property type="entry name" value="WD40/YVTN_repeat-like_dom_sf"/>
</dbReference>
<protein>
    <recommendedName>
        <fullName evidence="2">F-box domain-containing protein</fullName>
    </recommendedName>
</protein>
<gene>
    <name evidence="3" type="ORF">LOTGIDRAFT_92511</name>
</gene>
<evidence type="ECO:0000259" key="2">
    <source>
        <dbReference type="PROSITE" id="PS50181"/>
    </source>
</evidence>
<dbReference type="PROSITE" id="PS50082">
    <property type="entry name" value="WD_REPEATS_2"/>
    <property type="match status" value="2"/>
</dbReference>
<dbReference type="CTD" id="20252948"/>
<dbReference type="InterPro" id="IPR001810">
    <property type="entry name" value="F-box_dom"/>
</dbReference>
<dbReference type="GO" id="GO:0080008">
    <property type="term" value="C:Cul4-RING E3 ubiquitin ligase complex"/>
    <property type="evidence" value="ECO:0007669"/>
    <property type="project" value="InterPro"/>
</dbReference>
<dbReference type="OrthoDB" id="192402at2759"/>
<feature type="repeat" description="WD" evidence="1">
    <location>
        <begin position="509"/>
        <end position="544"/>
    </location>
</feature>
<dbReference type="Pfam" id="PF12937">
    <property type="entry name" value="F-box-like"/>
    <property type="match status" value="1"/>
</dbReference>
<dbReference type="OMA" id="NPRDSEM"/>
<dbReference type="STRING" id="225164.V4AYT1"/>
<dbReference type="Proteomes" id="UP000030746">
    <property type="component" value="Unassembled WGS sequence"/>
</dbReference>
<evidence type="ECO:0000313" key="3">
    <source>
        <dbReference type="EMBL" id="ESO98841.1"/>
    </source>
</evidence>
<dbReference type="AlphaFoldDB" id="V4AYT1"/>
<dbReference type="InterPro" id="IPR001680">
    <property type="entry name" value="WD40_rpt"/>
</dbReference>
<dbReference type="SUPFAM" id="SSF50978">
    <property type="entry name" value="WD40 repeat-like"/>
    <property type="match status" value="1"/>
</dbReference>
<dbReference type="GeneID" id="20252948"/>
<dbReference type="PROSITE" id="PS50294">
    <property type="entry name" value="WD_REPEATS_REGION"/>
    <property type="match status" value="2"/>
</dbReference>
<dbReference type="Pfam" id="PF00400">
    <property type="entry name" value="WD40"/>
    <property type="match status" value="2"/>
</dbReference>
<dbReference type="EMBL" id="KB201205">
    <property type="protein sequence ID" value="ESO98841.1"/>
    <property type="molecule type" value="Genomic_DNA"/>
</dbReference>
<organism evidence="3 4">
    <name type="scientific">Lottia gigantea</name>
    <name type="common">Giant owl limpet</name>
    <dbReference type="NCBI Taxonomy" id="225164"/>
    <lineage>
        <taxon>Eukaryota</taxon>
        <taxon>Metazoa</taxon>
        <taxon>Spiralia</taxon>
        <taxon>Lophotrochozoa</taxon>
        <taxon>Mollusca</taxon>
        <taxon>Gastropoda</taxon>
        <taxon>Patellogastropoda</taxon>
        <taxon>Lottioidea</taxon>
        <taxon>Lottiidae</taxon>
        <taxon>Lottia</taxon>
    </lineage>
</organism>
<accession>V4AYT1</accession>
<dbReference type="HOGENOM" id="CLU_021121_0_0_1"/>
<dbReference type="KEGG" id="lgi:LOTGIDRAFT_92511"/>
<dbReference type="GO" id="GO:0016567">
    <property type="term" value="P:protein ubiquitination"/>
    <property type="evidence" value="ECO:0007669"/>
    <property type="project" value="InterPro"/>
</dbReference>
<keyword evidence="4" id="KW-1185">Reference proteome</keyword>
<dbReference type="InterPro" id="IPR042508">
    <property type="entry name" value="FBXW5"/>
</dbReference>
<sequence length="544" mass="62320">HFSEDLLLSIFTSLSISDIVNVSLTCKQWWRVSQDDLLWKDFFLRDFQLKKGTCIAGGKTKWKDEYKRLKYHTPCIESQELKYHKDQVLHVCFSNNGELFATSSKDGTCKVWTSSHPCQLVFEYDMKKFHWKYTQFSQFNKSDTLLLVSGVHFGEGSTSGEIAVFSIVDNFELQSRMINKPYDIFGTWYNDTHLLSGSLYWTGQLNSCSALWLNMASQAIETENESVVMRLFKFHNENASSIRTIMIANCYSDYQRFFRISHNGSVERTFENKGGDDGSTACASGSSTSQISESCLKHLELDDLNNDLSLDDPVTTATLSCDNFNVEDAILSDSDQYLCDKLLIFTLGSAAYTPHQIGLKRIKCLELENTNSKRDNRGNILPNVANNTQGRDRTYDKVDKILEMDGHIIGMSLSPDNRFLYVNCRPWPKNYKIDNPLQPPPLAQEIDIHVIDLYLMQEVGTMLKSHKAYTANDECFFIFLNVSEEYVASGAEDKHGYMWDRHYGMCLQKFQHNDVVNSVAFNPINSEMLVTVSDDYSIKVWRSK</sequence>
<evidence type="ECO:0000256" key="1">
    <source>
        <dbReference type="PROSITE-ProRule" id="PRU00221"/>
    </source>
</evidence>
<dbReference type="RefSeq" id="XP_009050342.1">
    <property type="nucleotide sequence ID" value="XM_009052094.1"/>
</dbReference>
<feature type="repeat" description="WD" evidence="1">
    <location>
        <begin position="81"/>
        <end position="112"/>
    </location>
</feature>
<dbReference type="SMART" id="SM00320">
    <property type="entry name" value="WD40"/>
    <property type="match status" value="3"/>
</dbReference>